<dbReference type="InterPro" id="IPR034104">
    <property type="entry name" value="Lsm1"/>
</dbReference>
<dbReference type="GO" id="GO:0000932">
    <property type="term" value="C:P-body"/>
    <property type="evidence" value="ECO:0007669"/>
    <property type="project" value="UniProtKB-SubCell"/>
</dbReference>
<dbReference type="PANTHER" id="PTHR15588">
    <property type="entry name" value="LSM1"/>
    <property type="match status" value="1"/>
</dbReference>
<dbReference type="InterPro" id="IPR044642">
    <property type="entry name" value="PTHR15588"/>
</dbReference>
<dbReference type="AlphaFoldDB" id="A0A517LEC3"/>
<evidence type="ECO:0000256" key="2">
    <source>
        <dbReference type="ARBA" id="ARBA00022884"/>
    </source>
</evidence>
<accession>A0A517LEC3</accession>
<gene>
    <name evidence="4" type="primary">LSM1</name>
    <name evidence="6" type="ORF">FKW77_008698</name>
</gene>
<feature type="compositionally biased region" description="Basic residues" evidence="5">
    <location>
        <begin position="164"/>
        <end position="177"/>
    </location>
</feature>
<dbReference type="CDD" id="cd01728">
    <property type="entry name" value="LSm1"/>
    <property type="match status" value="1"/>
</dbReference>
<dbReference type="STRING" id="50376.A0A517LEC3"/>
<feature type="region of interest" description="Disordered" evidence="5">
    <location>
        <begin position="140"/>
        <end position="177"/>
    </location>
</feature>
<evidence type="ECO:0000256" key="4">
    <source>
        <dbReference type="RuleBase" id="RU365047"/>
    </source>
</evidence>
<comment type="similarity">
    <text evidence="4">Belongs to the snRNP Sm proteins family.</text>
</comment>
<evidence type="ECO:0000256" key="5">
    <source>
        <dbReference type="SAM" id="MobiDB-lite"/>
    </source>
</evidence>
<dbReference type="GO" id="GO:1990726">
    <property type="term" value="C:Lsm1-7-Pat1 complex"/>
    <property type="evidence" value="ECO:0007669"/>
    <property type="project" value="TreeGrafter"/>
</dbReference>
<proteinExistence type="inferred from homology"/>
<feature type="compositionally biased region" description="Basic and acidic residues" evidence="5">
    <location>
        <begin position="147"/>
        <end position="163"/>
    </location>
</feature>
<dbReference type="GO" id="GO:0000290">
    <property type="term" value="P:deadenylation-dependent decapping of nuclear-transcribed mRNA"/>
    <property type="evidence" value="ECO:0007669"/>
    <property type="project" value="TreeGrafter"/>
</dbReference>
<dbReference type="GO" id="GO:0006397">
    <property type="term" value="P:mRNA processing"/>
    <property type="evidence" value="ECO:0007669"/>
    <property type="project" value="UniProtKB-UniRule"/>
</dbReference>
<feature type="region of interest" description="Disordered" evidence="5">
    <location>
        <begin position="1"/>
        <end position="23"/>
    </location>
</feature>
<comment type="subcellular location">
    <subcellularLocation>
        <location evidence="4">Cytoplasm</location>
    </subcellularLocation>
    <subcellularLocation>
        <location evidence="4">Cytoplasm</location>
        <location evidence="4">P-body</location>
    </subcellularLocation>
</comment>
<keyword evidence="3 4" id="KW-0687">Ribonucleoprotein</keyword>
<dbReference type="Gene3D" id="2.30.30.100">
    <property type="match status" value="1"/>
</dbReference>
<feature type="compositionally biased region" description="Low complexity" evidence="5">
    <location>
        <begin position="9"/>
        <end position="23"/>
    </location>
</feature>
<dbReference type="InterPro" id="IPR010920">
    <property type="entry name" value="LSM_dom_sf"/>
</dbReference>
<dbReference type="EMBL" id="CP042194">
    <property type="protein sequence ID" value="QDS73998.1"/>
    <property type="molecule type" value="Genomic_DNA"/>
</dbReference>
<protein>
    <recommendedName>
        <fullName evidence="4">U6 snRNA-associated Sm-like protein LSm1</fullName>
    </recommendedName>
</protein>
<dbReference type="SUPFAM" id="SSF50182">
    <property type="entry name" value="Sm-like ribonucleoproteins"/>
    <property type="match status" value="1"/>
</dbReference>
<evidence type="ECO:0000256" key="1">
    <source>
        <dbReference type="ARBA" id="ARBA00022490"/>
    </source>
</evidence>
<comment type="subunit">
    <text evidence="4">Component of the heptameric LSM1-LSM7 complex that forms a seven-membered ring structure with a donut shape.</text>
</comment>
<keyword evidence="2 4" id="KW-0694">RNA-binding</keyword>
<keyword evidence="4" id="KW-0507">mRNA processing</keyword>
<evidence type="ECO:0000313" key="6">
    <source>
        <dbReference type="EMBL" id="QDS73998.1"/>
    </source>
</evidence>
<dbReference type="OrthoDB" id="10263346at2759"/>
<dbReference type="Proteomes" id="UP000316270">
    <property type="component" value="Chromosome 10"/>
</dbReference>
<reference evidence="6 7" key="1">
    <citation type="submission" date="2019-07" db="EMBL/GenBank/DDBJ databases">
        <title>Finished genome of Venturia effusa.</title>
        <authorList>
            <person name="Young C.A."/>
            <person name="Cox M.P."/>
            <person name="Ganley A.R.D."/>
            <person name="David W.J."/>
        </authorList>
    </citation>
    <scope>NUCLEOTIDE SEQUENCE [LARGE SCALE GENOMIC DNA]</scope>
    <source>
        <strain evidence="7">albino</strain>
    </source>
</reference>
<dbReference type="GO" id="GO:1990904">
    <property type="term" value="C:ribonucleoprotein complex"/>
    <property type="evidence" value="ECO:0007669"/>
    <property type="project" value="UniProtKB-KW"/>
</dbReference>
<organism evidence="6 7">
    <name type="scientific">Venturia effusa</name>
    <dbReference type="NCBI Taxonomy" id="50376"/>
    <lineage>
        <taxon>Eukaryota</taxon>
        <taxon>Fungi</taxon>
        <taxon>Dikarya</taxon>
        <taxon>Ascomycota</taxon>
        <taxon>Pezizomycotina</taxon>
        <taxon>Dothideomycetes</taxon>
        <taxon>Pleosporomycetidae</taxon>
        <taxon>Venturiales</taxon>
        <taxon>Venturiaceae</taxon>
        <taxon>Venturia</taxon>
    </lineage>
</organism>
<dbReference type="PANTHER" id="PTHR15588:SF8">
    <property type="entry name" value="U6 SNRNA-ASSOCIATED SM-LIKE PROTEIN LSM1"/>
    <property type="match status" value="1"/>
</dbReference>
<keyword evidence="7" id="KW-1185">Reference proteome</keyword>
<name>A0A517LEC3_9PEZI</name>
<comment type="function">
    <text evidence="4">Component of the cytoplasmic LSM1-LSM7 complex which is involved in mRNA degradation.</text>
</comment>
<sequence>MQNPSLQDLPEGPQPGMQQPLQMGPMPIAQLPPQMFTTAAQLLDLTDKKLMVALRDGKTLFGVLRSWDQFGIFPLLLHVSDSSLKIPSLLTTHDPGNLMTQDTIERIYCKNVFCDIPRGIFVIRGENVEMIGEIDLDKEDDIPPGYTKEDPEKVHTMHMEEQKKKKRRDKEKNKKLSKYGFEGDLDLAAQ</sequence>
<keyword evidence="1 4" id="KW-0963">Cytoplasm</keyword>
<evidence type="ECO:0000256" key="3">
    <source>
        <dbReference type="ARBA" id="ARBA00023274"/>
    </source>
</evidence>
<evidence type="ECO:0000313" key="7">
    <source>
        <dbReference type="Proteomes" id="UP000316270"/>
    </source>
</evidence>
<dbReference type="GO" id="GO:0003729">
    <property type="term" value="F:mRNA binding"/>
    <property type="evidence" value="ECO:0007669"/>
    <property type="project" value="TreeGrafter"/>
</dbReference>